<dbReference type="EMBL" id="JAWQEG010001710">
    <property type="protein sequence ID" value="KAK3877173.1"/>
    <property type="molecule type" value="Genomic_DNA"/>
</dbReference>
<dbReference type="Proteomes" id="UP001286313">
    <property type="component" value="Unassembled WGS sequence"/>
</dbReference>
<protein>
    <submittedName>
        <fullName evidence="1">Uncharacterized protein</fullName>
    </submittedName>
</protein>
<organism evidence="1 2">
    <name type="scientific">Petrolisthes cinctipes</name>
    <name type="common">Flat porcelain crab</name>
    <dbReference type="NCBI Taxonomy" id="88211"/>
    <lineage>
        <taxon>Eukaryota</taxon>
        <taxon>Metazoa</taxon>
        <taxon>Ecdysozoa</taxon>
        <taxon>Arthropoda</taxon>
        <taxon>Crustacea</taxon>
        <taxon>Multicrustacea</taxon>
        <taxon>Malacostraca</taxon>
        <taxon>Eumalacostraca</taxon>
        <taxon>Eucarida</taxon>
        <taxon>Decapoda</taxon>
        <taxon>Pleocyemata</taxon>
        <taxon>Anomura</taxon>
        <taxon>Galatheoidea</taxon>
        <taxon>Porcellanidae</taxon>
        <taxon>Petrolisthes</taxon>
    </lineage>
</organism>
<comment type="caution">
    <text evidence="1">The sequence shown here is derived from an EMBL/GenBank/DDBJ whole genome shotgun (WGS) entry which is preliminary data.</text>
</comment>
<evidence type="ECO:0000313" key="1">
    <source>
        <dbReference type="EMBL" id="KAK3877173.1"/>
    </source>
</evidence>
<accession>A0AAE1FSU8</accession>
<keyword evidence="2" id="KW-1185">Reference proteome</keyword>
<proteinExistence type="predicted"/>
<dbReference type="AlphaFoldDB" id="A0AAE1FSU8"/>
<reference evidence="1" key="1">
    <citation type="submission" date="2023-10" db="EMBL/GenBank/DDBJ databases">
        <title>Genome assemblies of two species of porcelain crab, Petrolisthes cinctipes and Petrolisthes manimaculis (Anomura: Porcellanidae).</title>
        <authorList>
            <person name="Angst P."/>
        </authorList>
    </citation>
    <scope>NUCLEOTIDE SEQUENCE</scope>
    <source>
        <strain evidence="1">PB745_01</strain>
        <tissue evidence="1">Gill</tissue>
    </source>
</reference>
<gene>
    <name evidence="1" type="ORF">Pcinc_018090</name>
</gene>
<name>A0AAE1FSU8_PETCI</name>
<sequence length="204" mass="23665">MRTSTDEVTEDDGSIVQEMNTAFNGVYANSRLGIIRRNFSVLNKDIVVPLYLSLVRPILDYGAQAWSPYLLQDIRTLERVQRRATRLVPELSNLPYEERCQRLGLQTLENRRIRGDMIETYKLMHGYEDIPYTKFFQLNTNNLRGHSLKLAKPDHWRTTLKGNWFAIRVIDQWNSLPENIVTAPTIATFKARYDRHLGIVGVIG</sequence>
<evidence type="ECO:0000313" key="2">
    <source>
        <dbReference type="Proteomes" id="UP001286313"/>
    </source>
</evidence>